<evidence type="ECO:0000313" key="2">
    <source>
        <dbReference type="Proteomes" id="UP000054018"/>
    </source>
</evidence>
<dbReference type="EMBL" id="KN833746">
    <property type="protein sequence ID" value="KIK21808.1"/>
    <property type="molecule type" value="Genomic_DNA"/>
</dbReference>
<protein>
    <submittedName>
        <fullName evidence="1">Uncharacterized protein</fullName>
    </submittedName>
</protein>
<reference evidence="2" key="2">
    <citation type="submission" date="2015-01" db="EMBL/GenBank/DDBJ databases">
        <title>Evolutionary Origins and Diversification of the Mycorrhizal Mutualists.</title>
        <authorList>
            <consortium name="DOE Joint Genome Institute"/>
            <consortium name="Mycorrhizal Genomics Consortium"/>
            <person name="Kohler A."/>
            <person name="Kuo A."/>
            <person name="Nagy L.G."/>
            <person name="Floudas D."/>
            <person name="Copeland A."/>
            <person name="Barry K.W."/>
            <person name="Cichocki N."/>
            <person name="Veneault-Fourrey C."/>
            <person name="LaButti K."/>
            <person name="Lindquist E.A."/>
            <person name="Lipzen A."/>
            <person name="Lundell T."/>
            <person name="Morin E."/>
            <person name="Murat C."/>
            <person name="Riley R."/>
            <person name="Ohm R."/>
            <person name="Sun H."/>
            <person name="Tunlid A."/>
            <person name="Henrissat B."/>
            <person name="Grigoriev I.V."/>
            <person name="Hibbett D.S."/>
            <person name="Martin F."/>
        </authorList>
    </citation>
    <scope>NUCLEOTIDE SEQUENCE [LARGE SCALE GENOMIC DNA]</scope>
    <source>
        <strain evidence="2">441</strain>
    </source>
</reference>
<dbReference type="AlphaFoldDB" id="A0A0C9ZPZ2"/>
<name>A0A0C9ZPZ2_9AGAM</name>
<evidence type="ECO:0000313" key="1">
    <source>
        <dbReference type="EMBL" id="KIK21808.1"/>
    </source>
</evidence>
<dbReference type="HOGENOM" id="CLU_2929090_0_0_1"/>
<gene>
    <name evidence="1" type="ORF">PISMIDRAFT_680933</name>
</gene>
<dbReference type="Proteomes" id="UP000054018">
    <property type="component" value="Unassembled WGS sequence"/>
</dbReference>
<proteinExistence type="predicted"/>
<sequence>ILHVPQAIDMDLFIRPKPCCVLHIRISVKILQCSTLISATISAPDYTLPQAPGISSAQDRA</sequence>
<feature type="non-terminal residue" evidence="1">
    <location>
        <position position="1"/>
    </location>
</feature>
<keyword evidence="2" id="KW-1185">Reference proteome</keyword>
<reference evidence="1 2" key="1">
    <citation type="submission" date="2014-04" db="EMBL/GenBank/DDBJ databases">
        <authorList>
            <consortium name="DOE Joint Genome Institute"/>
            <person name="Kuo A."/>
            <person name="Kohler A."/>
            <person name="Costa M.D."/>
            <person name="Nagy L.G."/>
            <person name="Floudas D."/>
            <person name="Copeland A."/>
            <person name="Barry K.W."/>
            <person name="Cichocki N."/>
            <person name="Veneault-Fourrey C."/>
            <person name="LaButti K."/>
            <person name="Lindquist E.A."/>
            <person name="Lipzen A."/>
            <person name="Lundell T."/>
            <person name="Morin E."/>
            <person name="Murat C."/>
            <person name="Sun H."/>
            <person name="Tunlid A."/>
            <person name="Henrissat B."/>
            <person name="Grigoriev I.V."/>
            <person name="Hibbett D.S."/>
            <person name="Martin F."/>
            <person name="Nordberg H.P."/>
            <person name="Cantor M.N."/>
            <person name="Hua S.X."/>
        </authorList>
    </citation>
    <scope>NUCLEOTIDE SEQUENCE [LARGE SCALE GENOMIC DNA]</scope>
    <source>
        <strain evidence="1 2">441</strain>
    </source>
</reference>
<organism evidence="1 2">
    <name type="scientific">Pisolithus microcarpus 441</name>
    <dbReference type="NCBI Taxonomy" id="765257"/>
    <lineage>
        <taxon>Eukaryota</taxon>
        <taxon>Fungi</taxon>
        <taxon>Dikarya</taxon>
        <taxon>Basidiomycota</taxon>
        <taxon>Agaricomycotina</taxon>
        <taxon>Agaricomycetes</taxon>
        <taxon>Agaricomycetidae</taxon>
        <taxon>Boletales</taxon>
        <taxon>Sclerodermatineae</taxon>
        <taxon>Pisolithaceae</taxon>
        <taxon>Pisolithus</taxon>
    </lineage>
</organism>
<accession>A0A0C9ZPZ2</accession>